<dbReference type="Proteomes" id="UP000621386">
    <property type="component" value="Unassembled WGS sequence"/>
</dbReference>
<accession>A0ABS1P5A3</accession>
<evidence type="ECO:0000313" key="1">
    <source>
        <dbReference type="EMBL" id="MBL1107257.1"/>
    </source>
</evidence>
<keyword evidence="2" id="KW-1185">Reference proteome</keyword>
<reference evidence="1 2" key="1">
    <citation type="submission" date="2021-01" db="EMBL/GenBank/DDBJ databases">
        <title>WGS of actinomycetes isolated from Thailand.</title>
        <authorList>
            <person name="Thawai C."/>
        </authorList>
    </citation>
    <scope>NUCLEOTIDE SEQUENCE [LARGE SCALE GENOMIC DNA]</scope>
    <source>
        <strain evidence="1 2">CH5-8</strain>
    </source>
</reference>
<dbReference type="EMBL" id="JAERRH010000008">
    <property type="protein sequence ID" value="MBL1107257.1"/>
    <property type="molecule type" value="Genomic_DNA"/>
</dbReference>
<evidence type="ECO:0000313" key="2">
    <source>
        <dbReference type="Proteomes" id="UP000621386"/>
    </source>
</evidence>
<sequence length="125" mass="13376">MLTGKVELRESSKAAWEEGYSSLAGTDVVRTSAGRVAALAQIDPDHGLASLYVPCDPKDPGKAGASGPRALIAEAGVVGKSRASGADLRQALTDFAYQLTRHAYDLAECKESRDFPEKLPRYEDH</sequence>
<dbReference type="RefSeq" id="WP_201820977.1">
    <property type="nucleotide sequence ID" value="NZ_JAERRH010000008.1"/>
</dbReference>
<comment type="caution">
    <text evidence="1">The sequence shown here is derived from an EMBL/GenBank/DDBJ whole genome shotgun (WGS) entry which is preliminary data.</text>
</comment>
<name>A0ABS1P5A3_9ACTN</name>
<organism evidence="1 2">
    <name type="scientific">Streptomyces musisoli</name>
    <dbReference type="NCBI Taxonomy" id="2802280"/>
    <lineage>
        <taxon>Bacteria</taxon>
        <taxon>Bacillati</taxon>
        <taxon>Actinomycetota</taxon>
        <taxon>Actinomycetes</taxon>
        <taxon>Kitasatosporales</taxon>
        <taxon>Streptomycetaceae</taxon>
        <taxon>Streptomyces</taxon>
    </lineage>
</organism>
<proteinExistence type="predicted"/>
<gene>
    <name evidence="1" type="ORF">JK361_22070</name>
</gene>
<protein>
    <submittedName>
        <fullName evidence="1">Uncharacterized protein</fullName>
    </submittedName>
</protein>